<reference evidence="3 4" key="1">
    <citation type="submission" date="2018-09" db="EMBL/GenBank/DDBJ databases">
        <title>Nocardia yunnanensis sp. nov., an actinomycete isolated from a soil sample.</title>
        <authorList>
            <person name="Zhang J."/>
        </authorList>
    </citation>
    <scope>NUCLEOTIDE SEQUENCE [LARGE SCALE GENOMIC DNA]</scope>
    <source>
        <strain evidence="3 4">CFHS0054</strain>
    </source>
</reference>
<name>A0A386Z7H1_9NOCA</name>
<proteinExistence type="predicted"/>
<keyword evidence="1" id="KW-0472">Membrane</keyword>
<protein>
    <recommendedName>
        <fullName evidence="5">Secreted protein</fullName>
    </recommendedName>
</protein>
<organism evidence="3 4">
    <name type="scientific">Nocardia yunnanensis</name>
    <dbReference type="NCBI Taxonomy" id="2382165"/>
    <lineage>
        <taxon>Bacteria</taxon>
        <taxon>Bacillati</taxon>
        <taxon>Actinomycetota</taxon>
        <taxon>Actinomycetes</taxon>
        <taxon>Mycobacteriales</taxon>
        <taxon>Nocardiaceae</taxon>
        <taxon>Nocardia</taxon>
    </lineage>
</organism>
<dbReference type="OrthoDB" id="4567922at2"/>
<dbReference type="Proteomes" id="UP000267164">
    <property type="component" value="Chromosome"/>
</dbReference>
<evidence type="ECO:0000313" key="4">
    <source>
        <dbReference type="Proteomes" id="UP000267164"/>
    </source>
</evidence>
<keyword evidence="1" id="KW-1133">Transmembrane helix</keyword>
<dbReference type="KEGG" id="nyu:D7D52_06400"/>
<keyword evidence="4" id="KW-1185">Reference proteome</keyword>
<dbReference type="AlphaFoldDB" id="A0A386Z7H1"/>
<dbReference type="EMBL" id="CP032568">
    <property type="protein sequence ID" value="AYF73546.1"/>
    <property type="molecule type" value="Genomic_DNA"/>
</dbReference>
<gene>
    <name evidence="3" type="ORF">D7D52_06400</name>
</gene>
<keyword evidence="1" id="KW-0812">Transmembrane</keyword>
<feature type="chain" id="PRO_5017208255" description="Secreted protein" evidence="2">
    <location>
        <begin position="34"/>
        <end position="77"/>
    </location>
</feature>
<evidence type="ECO:0000256" key="2">
    <source>
        <dbReference type="SAM" id="SignalP"/>
    </source>
</evidence>
<evidence type="ECO:0000256" key="1">
    <source>
        <dbReference type="SAM" id="Phobius"/>
    </source>
</evidence>
<evidence type="ECO:0008006" key="5">
    <source>
        <dbReference type="Google" id="ProtNLM"/>
    </source>
</evidence>
<sequence length="77" mass="7942">MVDMKRTDLVKRVAAAVLATGVVGAVAAAPAVAAPVDAVPDYRSHLVATSWQDLLPPQLNCLLSTGWAAFCLGIPLS</sequence>
<feature type="signal peptide" evidence="2">
    <location>
        <begin position="1"/>
        <end position="33"/>
    </location>
</feature>
<evidence type="ECO:0000313" key="3">
    <source>
        <dbReference type="EMBL" id="AYF73546.1"/>
    </source>
</evidence>
<feature type="transmembrane region" description="Helical" evidence="1">
    <location>
        <begin position="57"/>
        <end position="76"/>
    </location>
</feature>
<keyword evidence="2" id="KW-0732">Signal</keyword>
<accession>A0A386Z7H1</accession>